<feature type="compositionally biased region" description="Basic and acidic residues" evidence="1">
    <location>
        <begin position="102"/>
        <end position="116"/>
    </location>
</feature>
<accession>A0A1F7Y218</accession>
<sequence>MRSKEFDSTSGEVPGIDNFENNLGVERPGRKEFYKRTGPRTISLKNELVHSVKLTEAEFVFTSMGTGNWPIGATPSGSFHESGRPNDRRATLEVPDEASADAWERALDNNGYKKGE</sequence>
<comment type="caution">
    <text evidence="2">The sequence shown here is derived from an EMBL/GenBank/DDBJ whole genome shotgun (WGS) entry which is preliminary data.</text>
</comment>
<feature type="compositionally biased region" description="Basic and acidic residues" evidence="1">
    <location>
        <begin position="81"/>
        <end position="91"/>
    </location>
</feature>
<evidence type="ECO:0000313" key="3">
    <source>
        <dbReference type="Proteomes" id="UP000178419"/>
    </source>
</evidence>
<dbReference type="AlphaFoldDB" id="A0A1F7Y218"/>
<proteinExistence type="predicted"/>
<protein>
    <submittedName>
        <fullName evidence="2">Uncharacterized protein</fullName>
    </submittedName>
</protein>
<evidence type="ECO:0000256" key="1">
    <source>
        <dbReference type="SAM" id="MobiDB-lite"/>
    </source>
</evidence>
<feature type="region of interest" description="Disordered" evidence="1">
    <location>
        <begin position="1"/>
        <end position="24"/>
    </location>
</feature>
<dbReference type="Proteomes" id="UP000178419">
    <property type="component" value="Unassembled WGS sequence"/>
</dbReference>
<feature type="region of interest" description="Disordered" evidence="1">
    <location>
        <begin position="72"/>
        <end position="116"/>
    </location>
</feature>
<evidence type="ECO:0000313" key="2">
    <source>
        <dbReference type="EMBL" id="OGM21321.1"/>
    </source>
</evidence>
<dbReference type="EMBL" id="MGGE01000020">
    <property type="protein sequence ID" value="OGM21321.1"/>
    <property type="molecule type" value="Genomic_DNA"/>
</dbReference>
<organism evidence="2 3">
    <name type="scientific">Candidatus Woesebacteria bacterium RIFCSPHIGHO2_01_FULL_38_9</name>
    <dbReference type="NCBI Taxonomy" id="1802492"/>
    <lineage>
        <taxon>Bacteria</taxon>
        <taxon>Candidatus Woeseibacteriota</taxon>
    </lineage>
</organism>
<gene>
    <name evidence="2" type="ORF">A2714_00570</name>
</gene>
<name>A0A1F7Y218_9BACT</name>
<reference evidence="2 3" key="1">
    <citation type="journal article" date="2016" name="Nat. Commun.">
        <title>Thousands of microbial genomes shed light on interconnected biogeochemical processes in an aquifer system.</title>
        <authorList>
            <person name="Anantharaman K."/>
            <person name="Brown C.T."/>
            <person name="Hug L.A."/>
            <person name="Sharon I."/>
            <person name="Castelle C.J."/>
            <person name="Probst A.J."/>
            <person name="Thomas B.C."/>
            <person name="Singh A."/>
            <person name="Wilkins M.J."/>
            <person name="Karaoz U."/>
            <person name="Brodie E.L."/>
            <person name="Williams K.H."/>
            <person name="Hubbard S.S."/>
            <person name="Banfield J.F."/>
        </authorList>
    </citation>
    <scope>NUCLEOTIDE SEQUENCE [LARGE SCALE GENOMIC DNA]</scope>
</reference>